<accession>A0ABQ9HUX5</accession>
<comment type="caution">
    <text evidence="2">The sequence shown here is derived from an EMBL/GenBank/DDBJ whole genome shotgun (WGS) entry which is preliminary data.</text>
</comment>
<name>A0ABQ9HUX5_9NEOP</name>
<evidence type="ECO:0000313" key="3">
    <source>
        <dbReference type="Proteomes" id="UP001159363"/>
    </source>
</evidence>
<evidence type="ECO:0000256" key="1">
    <source>
        <dbReference type="SAM" id="MobiDB-lite"/>
    </source>
</evidence>
<dbReference type="Proteomes" id="UP001159363">
    <property type="component" value="Chromosome 3"/>
</dbReference>
<evidence type="ECO:0000313" key="2">
    <source>
        <dbReference type="EMBL" id="KAJ8888161.1"/>
    </source>
</evidence>
<feature type="region of interest" description="Disordered" evidence="1">
    <location>
        <begin position="555"/>
        <end position="580"/>
    </location>
</feature>
<gene>
    <name evidence="2" type="ORF">PR048_007648</name>
</gene>
<protein>
    <submittedName>
        <fullName evidence="2">Uncharacterized protein</fullName>
    </submittedName>
</protein>
<feature type="region of interest" description="Disordered" evidence="1">
    <location>
        <begin position="665"/>
        <end position="688"/>
    </location>
</feature>
<reference evidence="2 3" key="1">
    <citation type="submission" date="2023-02" db="EMBL/GenBank/DDBJ databases">
        <title>LHISI_Scaffold_Assembly.</title>
        <authorList>
            <person name="Stuart O.P."/>
            <person name="Cleave R."/>
            <person name="Magrath M.J.L."/>
            <person name="Mikheyev A.S."/>
        </authorList>
    </citation>
    <scope>NUCLEOTIDE SEQUENCE [LARGE SCALE GENOMIC DNA]</scope>
    <source>
        <strain evidence="2">Daus_M_001</strain>
        <tissue evidence="2">Leg muscle</tissue>
    </source>
</reference>
<dbReference type="InterPro" id="IPR036397">
    <property type="entry name" value="RNaseH_sf"/>
</dbReference>
<feature type="region of interest" description="Disordered" evidence="1">
    <location>
        <begin position="39"/>
        <end position="64"/>
    </location>
</feature>
<keyword evidence="3" id="KW-1185">Reference proteome</keyword>
<proteinExistence type="predicted"/>
<organism evidence="2 3">
    <name type="scientific">Dryococelus australis</name>
    <dbReference type="NCBI Taxonomy" id="614101"/>
    <lineage>
        <taxon>Eukaryota</taxon>
        <taxon>Metazoa</taxon>
        <taxon>Ecdysozoa</taxon>
        <taxon>Arthropoda</taxon>
        <taxon>Hexapoda</taxon>
        <taxon>Insecta</taxon>
        <taxon>Pterygota</taxon>
        <taxon>Neoptera</taxon>
        <taxon>Polyneoptera</taxon>
        <taxon>Phasmatodea</taxon>
        <taxon>Verophasmatodea</taxon>
        <taxon>Anareolatae</taxon>
        <taxon>Phasmatidae</taxon>
        <taxon>Eurycanthinae</taxon>
        <taxon>Dryococelus</taxon>
    </lineage>
</organism>
<feature type="region of interest" description="Disordered" evidence="1">
    <location>
        <begin position="13"/>
        <end position="32"/>
    </location>
</feature>
<sequence>MQTTICIFLSSPGPPSHFHRSLRSSHPNSPAQLPFLANPASRAADARGKAGAERASSRGDNMRTPGVLFARGRWKKEISRVPFSPNPENSFLPGSPNSLHLLEHCKLPARQEPCLGPSRPTFLEQSPIEMRNRGASWSLPTNQEPITSPRLRLGGEGDGLLYWPAQSPDLNTIEHLWDELDRRVRGSSGAAKIHCSAHGMVARGMATNPRGCPANTRREHARQGGCCYSSKRWPYEILTGISVGYFGIAAWLDEETYYSRFFLQQTASVRITARVHFVSLSMQCPLPGDRVLPLESLMSRVAAVAERLARSPPTKANRAQYPAGSPDFRKWESCRTMPLVGGPSRGSPVSPALPFRRRSIFTSIALIGSQDLALQKALTTFENSVVNQRLLNGSEKFDYSCRVSKLPGCKFQRSHRKYQCRVAVAVFVVSCCVRRGYATPPHRVLHCLPVREIAVLNTQQKIAKAPPKSSRARLAMGPTPKVYDVGNVAAVDNFGRQQVFSVCCRFFSRAIALRGCSGSISIRLSLALHSKSDSLISISRIMFLNLQLRVGWTPPPPPSPTIHPSKVEKRGSDTGDTNSNVGAQRAVLRNSTAHSTHCSLCEACSNSHFDLRLMNDLQLKIQRPYSWRTLVGGEKSNRLAVAAPQTALKSAHLAVNSPYRHIQRVSEEKAEELGENSWSTETQEPDKD</sequence>
<feature type="compositionally biased region" description="Basic and acidic residues" evidence="1">
    <location>
        <begin position="44"/>
        <end position="61"/>
    </location>
</feature>
<dbReference type="Gene3D" id="3.30.420.10">
    <property type="entry name" value="Ribonuclease H-like superfamily/Ribonuclease H"/>
    <property type="match status" value="1"/>
</dbReference>
<dbReference type="EMBL" id="JARBHB010000003">
    <property type="protein sequence ID" value="KAJ8888161.1"/>
    <property type="molecule type" value="Genomic_DNA"/>
</dbReference>